<comment type="caution">
    <text evidence="1">The sequence shown here is derived from an EMBL/GenBank/DDBJ whole genome shotgun (WGS) entry which is preliminary data.</text>
</comment>
<dbReference type="AlphaFoldDB" id="K1S0C2"/>
<reference evidence="1" key="1">
    <citation type="journal article" date="2013" name="Environ. Microbiol.">
        <title>Microbiota from the distal guts of lean and obese adolescents exhibit partial functional redundancy besides clear differences in community structure.</title>
        <authorList>
            <person name="Ferrer M."/>
            <person name="Ruiz A."/>
            <person name="Lanza F."/>
            <person name="Haange S.B."/>
            <person name="Oberbach A."/>
            <person name="Till H."/>
            <person name="Bargiela R."/>
            <person name="Campoy C."/>
            <person name="Segura M.T."/>
            <person name="Richter M."/>
            <person name="von Bergen M."/>
            <person name="Seifert J."/>
            <person name="Suarez A."/>
        </authorList>
    </citation>
    <scope>NUCLEOTIDE SEQUENCE</scope>
</reference>
<sequence length="168" mass="19488">MDIFTSIILGLLSLDTIRALIAMTGWVKPEAKYSWVIYGRYERNLIVSGLKELGFQEKKSERVLNNLRLVSANERDMYGITKDNVVEQLVILISRYIVHFDQPIQYGGRRTTTSSYYIDTMEMSHNEKDKQLMVSIMAFLYAYHNNSTKPKVVHNPQRWQSAVCTSSR</sequence>
<dbReference type="EMBL" id="AJWY01012047">
    <property type="protein sequence ID" value="EKC51053.1"/>
    <property type="molecule type" value="Genomic_DNA"/>
</dbReference>
<protein>
    <submittedName>
        <fullName evidence="1">Uncharacterized protein</fullName>
    </submittedName>
</protein>
<proteinExistence type="predicted"/>
<name>K1S0C2_9ZZZZ</name>
<gene>
    <name evidence="1" type="ORF">LEA_17596</name>
</gene>
<organism evidence="1">
    <name type="scientific">human gut metagenome</name>
    <dbReference type="NCBI Taxonomy" id="408170"/>
    <lineage>
        <taxon>unclassified sequences</taxon>
        <taxon>metagenomes</taxon>
        <taxon>organismal metagenomes</taxon>
    </lineage>
</organism>
<feature type="non-terminal residue" evidence="1">
    <location>
        <position position="168"/>
    </location>
</feature>
<evidence type="ECO:0000313" key="1">
    <source>
        <dbReference type="EMBL" id="EKC51053.1"/>
    </source>
</evidence>
<accession>K1S0C2</accession>